<gene>
    <name evidence="1" type="ORF">N478_03490</name>
</gene>
<comment type="caution">
    <text evidence="1">The sequence shown here is derived from an EMBL/GenBank/DDBJ whole genome shotgun (WGS) entry which is preliminary data.</text>
</comment>
<reference evidence="1 2" key="1">
    <citation type="submission" date="2013-07" db="EMBL/GenBank/DDBJ databases">
        <title>Comparative Genomic and Metabolomic Analysis of Twelve Strains of Pseudoalteromonas luteoviolacea.</title>
        <authorList>
            <person name="Vynne N.G."/>
            <person name="Mansson M."/>
            <person name="Gram L."/>
        </authorList>
    </citation>
    <scope>NUCLEOTIDE SEQUENCE [LARGE SCALE GENOMIC DNA]</scope>
    <source>
        <strain evidence="1 2">S4060-1</strain>
    </source>
</reference>
<dbReference type="PATRIC" id="fig|1365257.3.peg.3732"/>
<sequence length="101" mass="11456">MPHQGLLNISDAINGVYSRIKVTGHLMTNNELLAQWLENWKLTPTQGAKVLKIHKSKMSEYLSETSDRTLPIYVAAHIETFNLLAKGKAQKLIEERLKQSL</sequence>
<protein>
    <submittedName>
        <fullName evidence="1">Uncharacterized protein</fullName>
    </submittedName>
</protein>
<organism evidence="1 2">
    <name type="scientific">Pseudoalteromonas luteoviolacea S4060-1</name>
    <dbReference type="NCBI Taxonomy" id="1365257"/>
    <lineage>
        <taxon>Bacteria</taxon>
        <taxon>Pseudomonadati</taxon>
        <taxon>Pseudomonadota</taxon>
        <taxon>Gammaproteobacteria</taxon>
        <taxon>Alteromonadales</taxon>
        <taxon>Pseudoalteromonadaceae</taxon>
        <taxon>Pseudoalteromonas</taxon>
    </lineage>
</organism>
<name>A0A162BK92_9GAMM</name>
<proteinExistence type="predicted"/>
<accession>A0A162BK92</accession>
<dbReference type="EMBL" id="AUXX01000034">
    <property type="protein sequence ID" value="KZN63326.1"/>
    <property type="molecule type" value="Genomic_DNA"/>
</dbReference>
<dbReference type="Proteomes" id="UP000076661">
    <property type="component" value="Unassembled WGS sequence"/>
</dbReference>
<dbReference type="AlphaFoldDB" id="A0A162BK92"/>
<evidence type="ECO:0000313" key="1">
    <source>
        <dbReference type="EMBL" id="KZN63326.1"/>
    </source>
</evidence>
<evidence type="ECO:0000313" key="2">
    <source>
        <dbReference type="Proteomes" id="UP000076661"/>
    </source>
</evidence>